<dbReference type="InterPro" id="IPR006555">
    <property type="entry name" value="ATP-dep_Helicase_C"/>
</dbReference>
<evidence type="ECO:0000256" key="3">
    <source>
        <dbReference type="ARBA" id="ARBA00022801"/>
    </source>
</evidence>
<dbReference type="InterPro" id="IPR011545">
    <property type="entry name" value="DEAD/DEAH_box_helicase_dom"/>
</dbReference>
<comment type="catalytic activity">
    <reaction evidence="6">
        <text>ATP + H2O = ADP + phosphate + H(+)</text>
        <dbReference type="Rhea" id="RHEA:13065"/>
        <dbReference type="ChEBI" id="CHEBI:15377"/>
        <dbReference type="ChEBI" id="CHEBI:15378"/>
        <dbReference type="ChEBI" id="CHEBI:30616"/>
        <dbReference type="ChEBI" id="CHEBI:43474"/>
        <dbReference type="ChEBI" id="CHEBI:456216"/>
        <dbReference type="EC" id="5.6.2.3"/>
    </reaction>
</comment>
<dbReference type="InterPro" id="IPR027417">
    <property type="entry name" value="P-loop_NTPase"/>
</dbReference>
<dbReference type="InterPro" id="IPR014001">
    <property type="entry name" value="Helicase_ATP-bd"/>
</dbReference>
<dbReference type="GO" id="GO:0003676">
    <property type="term" value="F:nucleic acid binding"/>
    <property type="evidence" value="ECO:0007669"/>
    <property type="project" value="InterPro"/>
</dbReference>
<reference evidence="8" key="1">
    <citation type="submission" date="2020-05" db="EMBL/GenBank/DDBJ databases">
        <authorList>
            <person name="Chiriac C."/>
            <person name="Salcher M."/>
            <person name="Ghai R."/>
            <person name="Kavagutti S V."/>
        </authorList>
    </citation>
    <scope>NUCLEOTIDE SEQUENCE</scope>
</reference>
<sequence length="660" mass="71045">MSDTAAKENNSESVTPAAELLRQVIAAIPQGEERPQQLHMTQAVERALAFKEHLAVQGPTGVGKSIAYLIPAILGASRGARTVIVTSSKALQDQLASVELPFLQEVLDNPFSYTVLKGRSNYVCEAAIAEVRVQLDGTGQQGLDLGADESVSEVDLSDAEVRQEVEVILDWAEGSSTGDMAELPITPHWKAWATVSVGPGECVGASKCSYSADCKSEQARADAESADIVVVNAHLYGAHIQTGGTLLPPHTQLVIDEAHEFEDSIVGSLSIELTEGRLSNLARVHDRCVAAEDKVSGSLRSAGAMLEACMDGIAGSGTVRLTSGLGEDLAAAVSTAAVAADRALNSLRAAAKHAGESTAKHRIERSVRIAESVVDDTQSLLGKLGKGTVLWVEPTRNYRHVLRLTRIDVADTLRTQAWAEKDLTVICCSATLDSGTATRLGLQAEYLSVPSPFNFRDQAVLFVPKIHKPTHPDWAEEVAQEVEHVIRALSGRTLALFTSNRMLRSTVDLCRERLEGFTLLAQGDAPNPVLQDQFLNDEHASLFATASFWTGISSPGTTCSAVILDKIPFPVPTDPIVQARCEVVGDAAFMEVSVPTAGMQLAQGVGRLIRTATDRGVVVVCDPRLAEAQYRNRILDLLPPMRRVRNREFLDQFIRDLELD</sequence>
<dbReference type="GO" id="GO:0016818">
    <property type="term" value="F:hydrolase activity, acting on acid anhydrides, in phosphorus-containing anhydrides"/>
    <property type="evidence" value="ECO:0007669"/>
    <property type="project" value="InterPro"/>
</dbReference>
<dbReference type="SMART" id="SM00487">
    <property type="entry name" value="DEXDc"/>
    <property type="match status" value="1"/>
</dbReference>
<evidence type="ECO:0000256" key="5">
    <source>
        <dbReference type="ARBA" id="ARBA00044969"/>
    </source>
</evidence>
<dbReference type="InterPro" id="IPR014013">
    <property type="entry name" value="Helic_SF1/SF2_ATP-bd_DinG/Rad3"/>
</dbReference>
<dbReference type="GO" id="GO:0006139">
    <property type="term" value="P:nucleobase-containing compound metabolic process"/>
    <property type="evidence" value="ECO:0007669"/>
    <property type="project" value="InterPro"/>
</dbReference>
<keyword evidence="4" id="KW-0067">ATP-binding</keyword>
<name>A0A6J7UG93_9ZZZZ</name>
<evidence type="ECO:0000256" key="6">
    <source>
        <dbReference type="ARBA" id="ARBA00048954"/>
    </source>
</evidence>
<dbReference type="Gene3D" id="3.40.50.300">
    <property type="entry name" value="P-loop containing nucleotide triphosphate hydrolases"/>
    <property type="match status" value="2"/>
</dbReference>
<evidence type="ECO:0000259" key="7">
    <source>
        <dbReference type="PROSITE" id="PS51193"/>
    </source>
</evidence>
<dbReference type="Pfam" id="PF13307">
    <property type="entry name" value="Helicase_C_2"/>
    <property type="match status" value="1"/>
</dbReference>
<feature type="domain" description="Helicase ATP-binding" evidence="7">
    <location>
        <begin position="23"/>
        <end position="309"/>
    </location>
</feature>
<dbReference type="AlphaFoldDB" id="A0A6J7UG93"/>
<evidence type="ECO:0000256" key="4">
    <source>
        <dbReference type="ARBA" id="ARBA00022840"/>
    </source>
</evidence>
<gene>
    <name evidence="8" type="ORF">UFOPK4354_00403</name>
</gene>
<comment type="cofactor">
    <cofactor evidence="1">
        <name>[4Fe-4S] cluster</name>
        <dbReference type="ChEBI" id="CHEBI:49883"/>
    </cofactor>
</comment>
<dbReference type="PROSITE" id="PS51193">
    <property type="entry name" value="HELICASE_ATP_BIND_2"/>
    <property type="match status" value="1"/>
</dbReference>
<accession>A0A6J7UG93</accession>
<evidence type="ECO:0000256" key="1">
    <source>
        <dbReference type="ARBA" id="ARBA00001966"/>
    </source>
</evidence>
<dbReference type="Pfam" id="PF00270">
    <property type="entry name" value="DEAD"/>
    <property type="match status" value="1"/>
</dbReference>
<dbReference type="GO" id="GO:0043139">
    <property type="term" value="F:5'-3' DNA helicase activity"/>
    <property type="evidence" value="ECO:0007669"/>
    <property type="project" value="UniProtKB-EC"/>
</dbReference>
<proteinExistence type="predicted"/>
<evidence type="ECO:0000256" key="2">
    <source>
        <dbReference type="ARBA" id="ARBA00022741"/>
    </source>
</evidence>
<keyword evidence="3" id="KW-0378">Hydrolase</keyword>
<dbReference type="SMART" id="SM00491">
    <property type="entry name" value="HELICc2"/>
    <property type="match status" value="1"/>
</dbReference>
<dbReference type="InterPro" id="IPR045028">
    <property type="entry name" value="DinG/Rad3-like"/>
</dbReference>
<organism evidence="8">
    <name type="scientific">freshwater metagenome</name>
    <dbReference type="NCBI Taxonomy" id="449393"/>
    <lineage>
        <taxon>unclassified sequences</taxon>
        <taxon>metagenomes</taxon>
        <taxon>ecological metagenomes</taxon>
    </lineage>
</organism>
<dbReference type="PANTHER" id="PTHR11472">
    <property type="entry name" value="DNA REPAIR DEAD HELICASE RAD3/XP-D SUBFAMILY MEMBER"/>
    <property type="match status" value="1"/>
</dbReference>
<protein>
    <recommendedName>
        <fullName evidence="5">DNA 5'-3' helicase</fullName>
        <ecNumber evidence="5">5.6.2.3</ecNumber>
    </recommendedName>
</protein>
<dbReference type="GO" id="GO:0005524">
    <property type="term" value="F:ATP binding"/>
    <property type="evidence" value="ECO:0007669"/>
    <property type="project" value="UniProtKB-KW"/>
</dbReference>
<keyword evidence="2" id="KW-0547">Nucleotide-binding</keyword>
<dbReference type="EMBL" id="CAFBQW010000028">
    <property type="protein sequence ID" value="CAB5063227.1"/>
    <property type="molecule type" value="Genomic_DNA"/>
</dbReference>
<evidence type="ECO:0000313" key="8">
    <source>
        <dbReference type="EMBL" id="CAB5063227.1"/>
    </source>
</evidence>
<dbReference type="SUPFAM" id="SSF52540">
    <property type="entry name" value="P-loop containing nucleoside triphosphate hydrolases"/>
    <property type="match status" value="1"/>
</dbReference>
<dbReference type="PANTHER" id="PTHR11472:SF34">
    <property type="entry name" value="REGULATOR OF TELOMERE ELONGATION HELICASE 1"/>
    <property type="match status" value="1"/>
</dbReference>
<dbReference type="EC" id="5.6.2.3" evidence="5"/>